<proteinExistence type="predicted"/>
<evidence type="ECO:0000313" key="2">
    <source>
        <dbReference type="EMBL" id="KRG16835.1"/>
    </source>
</evidence>
<reference evidence="2 3" key="1">
    <citation type="submission" date="2015-06" db="EMBL/GenBank/DDBJ databases">
        <title>Genome sequencing project of Bacillus galactosidilyticus PL133.</title>
        <authorList>
            <person name="Gaiero J."/>
            <person name="Nicol R."/>
            <person name="Habash M."/>
        </authorList>
    </citation>
    <scope>NUCLEOTIDE SEQUENCE [LARGE SCALE GENOMIC DNA]</scope>
    <source>
        <strain evidence="2 3">PL133</strain>
    </source>
</reference>
<dbReference type="AlphaFoldDB" id="A0A0Q9YKP6"/>
<evidence type="ECO:0000313" key="3">
    <source>
        <dbReference type="Proteomes" id="UP000053881"/>
    </source>
</evidence>
<feature type="compositionally biased region" description="Basic and acidic residues" evidence="1">
    <location>
        <begin position="390"/>
        <end position="407"/>
    </location>
</feature>
<dbReference type="Proteomes" id="UP000053881">
    <property type="component" value="Unassembled WGS sequence"/>
</dbReference>
<accession>A0A0Q9YKP6</accession>
<dbReference type="InterPro" id="IPR024735">
    <property type="entry name" value="TcpC"/>
</dbReference>
<dbReference type="CDD" id="cd16428">
    <property type="entry name" value="TcpC_C"/>
    <property type="match status" value="1"/>
</dbReference>
<dbReference type="Gene3D" id="3.10.450.540">
    <property type="match status" value="2"/>
</dbReference>
<dbReference type="PATRIC" id="fig|217031.4.peg.951"/>
<dbReference type="InterPro" id="IPR035628">
    <property type="entry name" value="TcpC_C"/>
</dbReference>
<organism evidence="2 3">
    <name type="scientific">Lederbergia galactosidilytica</name>
    <dbReference type="NCBI Taxonomy" id="217031"/>
    <lineage>
        <taxon>Bacteria</taxon>
        <taxon>Bacillati</taxon>
        <taxon>Bacillota</taxon>
        <taxon>Bacilli</taxon>
        <taxon>Bacillales</taxon>
        <taxon>Bacillaceae</taxon>
        <taxon>Lederbergia</taxon>
    </lineage>
</organism>
<gene>
    <name evidence="2" type="ORF">ACA29_02840</name>
</gene>
<feature type="compositionally biased region" description="Basic and acidic residues" evidence="1">
    <location>
        <begin position="8"/>
        <end position="32"/>
    </location>
</feature>
<protein>
    <recommendedName>
        <fullName evidence="4">Conjugal transfer protein</fullName>
    </recommendedName>
</protein>
<sequence>MSKKTHRGSRDGSKFEKIKDIAKKINENEKRKSDNRKKEKAKQAKRVSSKESRSYIILDPPRVLMFLIVVVNTGGSGKKPTGEVANNAPAASKAVSSQAIEFSKDFLSEYFTWHLDGFHQNERDAKLGYFVTGDIADQVGKIDSKKWHSTLKREAIVLKDLENMGDNKSLLTFQVGITFDKTMDAINKEKDELEEDEKVKPVEEVSPGTMDMVLNEQGIVKRIIKKKYVAVQLYYDTDTERFVVYQIPSFTYFDETPNESSPDLETNGLRSVTGNQSTSVRQFLDTFFESYANDSKEKLSYLMDDKTHQNGLNKTMEFVTVKNANIFEGKTDKEKVISANVVYVEPDTGIEFTSHYLLVLLEKEDRFVVKHINNKKYIDDLLNKAELEKNQKEQSTDIEELKDKTENIQEAPDEE</sequence>
<feature type="compositionally biased region" description="Basic residues" evidence="1">
    <location>
        <begin position="33"/>
        <end position="47"/>
    </location>
</feature>
<name>A0A0Q9YKP6_9BACI</name>
<evidence type="ECO:0000256" key="1">
    <source>
        <dbReference type="SAM" id="MobiDB-lite"/>
    </source>
</evidence>
<dbReference type="EMBL" id="LGPB01000026">
    <property type="protein sequence ID" value="KRG16835.1"/>
    <property type="molecule type" value="Genomic_DNA"/>
</dbReference>
<dbReference type="Pfam" id="PF12642">
    <property type="entry name" value="TpcC"/>
    <property type="match status" value="1"/>
</dbReference>
<comment type="caution">
    <text evidence="2">The sequence shown here is derived from an EMBL/GenBank/DDBJ whole genome shotgun (WGS) entry which is preliminary data.</text>
</comment>
<feature type="region of interest" description="Disordered" evidence="1">
    <location>
        <begin position="390"/>
        <end position="415"/>
    </location>
</feature>
<feature type="region of interest" description="Disordered" evidence="1">
    <location>
        <begin position="1"/>
        <end position="47"/>
    </location>
</feature>
<evidence type="ECO:0008006" key="4">
    <source>
        <dbReference type="Google" id="ProtNLM"/>
    </source>
</evidence>